<comment type="catalytic activity">
    <reaction evidence="1">
        <text>N(6)-[(R)-lipoyl]-L-lysyl-[protein] + 3-methyl-2-oxobutanoate + H(+) = N(6)-[(R)-S(8)-2-methylpropanoyldihydrolipoyl]-L-lysyl-[protein] + CO2</text>
        <dbReference type="Rhea" id="RHEA:13457"/>
        <dbReference type="Rhea" id="RHEA-COMP:10474"/>
        <dbReference type="Rhea" id="RHEA-COMP:10497"/>
        <dbReference type="ChEBI" id="CHEBI:11851"/>
        <dbReference type="ChEBI" id="CHEBI:15378"/>
        <dbReference type="ChEBI" id="CHEBI:16526"/>
        <dbReference type="ChEBI" id="CHEBI:83099"/>
        <dbReference type="ChEBI" id="CHEBI:83142"/>
        <dbReference type="EC" id="1.2.4.4"/>
    </reaction>
</comment>
<dbReference type="SUPFAM" id="SSF52518">
    <property type="entry name" value="Thiamin diphosphate-binding fold (THDP-binding)"/>
    <property type="match status" value="1"/>
</dbReference>
<comment type="similarity">
    <text evidence="1">Belongs to the BCKDHA family.</text>
</comment>
<dbReference type="KEGG" id="ela:UCREL1_1511"/>
<dbReference type="GO" id="GO:0009083">
    <property type="term" value="P:branched-chain amino acid catabolic process"/>
    <property type="evidence" value="ECO:0007669"/>
    <property type="project" value="TreeGrafter"/>
</dbReference>
<sequence length="85" mass="10179">MEAKGFWNETKEREAREGIRRDVLKAFSEAEREKKPPIRAMFEDVYEELTPDLKAQMRELRDHLEKYPDEYDLSEFEGGIKSIQQ</sequence>
<keyword evidence="1" id="KW-0560">Oxidoreductase</keyword>
<dbReference type="Gene3D" id="3.40.50.970">
    <property type="match status" value="1"/>
</dbReference>
<keyword evidence="1" id="KW-0786">Thiamine pyrophosphate</keyword>
<evidence type="ECO:0000313" key="3">
    <source>
        <dbReference type="Proteomes" id="UP000012174"/>
    </source>
</evidence>
<organism evidence="2 3">
    <name type="scientific">Eutypa lata (strain UCR-EL1)</name>
    <name type="common">Grapevine dieback disease fungus</name>
    <name type="synonym">Eutypa armeniacae</name>
    <dbReference type="NCBI Taxonomy" id="1287681"/>
    <lineage>
        <taxon>Eukaryota</taxon>
        <taxon>Fungi</taxon>
        <taxon>Dikarya</taxon>
        <taxon>Ascomycota</taxon>
        <taxon>Pezizomycotina</taxon>
        <taxon>Sordariomycetes</taxon>
        <taxon>Xylariomycetidae</taxon>
        <taxon>Xylariales</taxon>
        <taxon>Diatrypaceae</taxon>
        <taxon>Eutypa</taxon>
    </lineage>
</organism>
<evidence type="ECO:0000256" key="1">
    <source>
        <dbReference type="RuleBase" id="RU365014"/>
    </source>
</evidence>
<dbReference type="OrthoDB" id="3845at2759"/>
<proteinExistence type="inferred from homology"/>
<name>M7T4A4_EUTLA</name>
<accession>M7T4A4</accession>
<dbReference type="InterPro" id="IPR050771">
    <property type="entry name" value="Alpha-ketoacid_DH_E1_comp"/>
</dbReference>
<dbReference type="STRING" id="1287681.M7T4A4"/>
<dbReference type="HOGENOM" id="CLU_2512639_0_0_1"/>
<dbReference type="AlphaFoldDB" id="M7T4A4"/>
<dbReference type="InterPro" id="IPR029061">
    <property type="entry name" value="THDP-binding"/>
</dbReference>
<dbReference type="GO" id="GO:0003863">
    <property type="term" value="F:branched-chain 2-oxo acid dehydrogenase activity"/>
    <property type="evidence" value="ECO:0007669"/>
    <property type="project" value="UniProtKB-EC"/>
</dbReference>
<evidence type="ECO:0000313" key="2">
    <source>
        <dbReference type="EMBL" id="EMR71447.1"/>
    </source>
</evidence>
<protein>
    <recommendedName>
        <fullName evidence="1">2-oxoisovalerate dehydrogenase subunit alpha</fullName>
        <ecNumber evidence="1">1.2.4.4</ecNumber>
    </recommendedName>
    <alternativeName>
        <fullName evidence="1">Branched-chain alpha-keto acid dehydrogenase E1 component alpha chain</fullName>
    </alternativeName>
</protein>
<dbReference type="EC" id="1.2.4.4" evidence="1"/>
<dbReference type="eggNOG" id="KOG1182">
    <property type="taxonomic scope" value="Eukaryota"/>
</dbReference>
<comment type="function">
    <text evidence="1">The branched-chain alpha-keto dehydrogenase complex catalyzes the overall conversion of alpha-keto acids to acyl-CoA and CO(2). It contains multiple copies of three enzymatic components: branched-chain alpha-keto acid decarboxylase (E1), lipoamide acyltransferase (E2) and lipoamide dehydrogenase (E3).</text>
</comment>
<reference evidence="3" key="1">
    <citation type="journal article" date="2013" name="Genome Announc.">
        <title>Draft genome sequence of the grapevine dieback fungus Eutypa lata UCR-EL1.</title>
        <authorList>
            <person name="Blanco-Ulate B."/>
            <person name="Rolshausen P.E."/>
            <person name="Cantu D."/>
        </authorList>
    </citation>
    <scope>NUCLEOTIDE SEQUENCE [LARGE SCALE GENOMIC DNA]</scope>
    <source>
        <strain evidence="3">UCR-EL1</strain>
    </source>
</reference>
<dbReference type="PANTHER" id="PTHR43380">
    <property type="entry name" value="2-OXOISOVALERATE DEHYDROGENASE SUBUNIT ALPHA, MITOCHONDRIAL"/>
    <property type="match status" value="1"/>
</dbReference>
<gene>
    <name evidence="2" type="ORF">UCREL1_1511</name>
</gene>
<dbReference type="EMBL" id="KB705643">
    <property type="protein sequence ID" value="EMR71447.1"/>
    <property type="molecule type" value="Genomic_DNA"/>
</dbReference>
<dbReference type="PANTHER" id="PTHR43380:SF1">
    <property type="entry name" value="2-OXOISOVALERATE DEHYDROGENASE SUBUNIT ALPHA, MITOCHONDRIAL"/>
    <property type="match status" value="1"/>
</dbReference>
<dbReference type="OMA" id="HEMFTEV"/>
<dbReference type="Proteomes" id="UP000012174">
    <property type="component" value="Unassembled WGS sequence"/>
</dbReference>
<comment type="cofactor">
    <cofactor evidence="1">
        <name>thiamine diphosphate</name>
        <dbReference type="ChEBI" id="CHEBI:58937"/>
    </cofactor>
</comment>
<keyword evidence="3" id="KW-1185">Reference proteome</keyword>